<keyword evidence="4" id="KW-0479">Metal-binding</keyword>
<dbReference type="PROSITE" id="PS51682">
    <property type="entry name" value="SAM_OMT_I"/>
    <property type="match status" value="1"/>
</dbReference>
<evidence type="ECO:0000256" key="1">
    <source>
        <dbReference type="ARBA" id="ARBA00022603"/>
    </source>
</evidence>
<dbReference type="InterPro" id="IPR002935">
    <property type="entry name" value="SAM_O-MeTrfase"/>
</dbReference>
<feature type="binding site" evidence="4">
    <location>
        <position position="130"/>
    </location>
    <ligand>
        <name>S-adenosyl-L-methionine</name>
        <dbReference type="ChEBI" id="CHEBI:59789"/>
    </ligand>
</feature>
<dbReference type="Proteomes" id="UP001597040">
    <property type="component" value="Unassembled WGS sequence"/>
</dbReference>
<evidence type="ECO:0000313" key="5">
    <source>
        <dbReference type="EMBL" id="MFD1038568.1"/>
    </source>
</evidence>
<evidence type="ECO:0000313" key="6">
    <source>
        <dbReference type="Proteomes" id="UP001597040"/>
    </source>
</evidence>
<sequence>MDDELKHYLQAIIEPQANWIVGLEEQAKEESIPIMDPLGISFLMQLIRIHKPKTILEIGTAIGYSALRMSQAYPKTSIITIERDKKRYEQAIHNIKMLDKQENIHVIFGDALEKISEMPANSSFDLIFIDAAKGQYKRFFELTTHFLAENGIIISDNVLFRGYVANPNLTDQKRFKKIAGSIREYNDWLMKHPNFITTIVPVGDGVAISKKK</sequence>
<comment type="catalytic activity">
    <reaction evidence="4">
        <text>5-hydroxyuridine(34) in tRNA + S-adenosyl-L-methionine = 5-methoxyuridine(34) in tRNA + S-adenosyl-L-homocysteine + H(+)</text>
        <dbReference type="Rhea" id="RHEA:60524"/>
        <dbReference type="Rhea" id="RHEA-COMP:13381"/>
        <dbReference type="Rhea" id="RHEA-COMP:15591"/>
        <dbReference type="ChEBI" id="CHEBI:15378"/>
        <dbReference type="ChEBI" id="CHEBI:57856"/>
        <dbReference type="ChEBI" id="CHEBI:59789"/>
        <dbReference type="ChEBI" id="CHEBI:136877"/>
        <dbReference type="ChEBI" id="CHEBI:143860"/>
    </reaction>
</comment>
<dbReference type="PANTHER" id="PTHR10509">
    <property type="entry name" value="O-METHYLTRANSFERASE-RELATED"/>
    <property type="match status" value="1"/>
</dbReference>
<comment type="subunit">
    <text evidence="4">Homodimer.</text>
</comment>
<dbReference type="InterPro" id="IPR043675">
    <property type="entry name" value="TrmR_methyltr"/>
</dbReference>
<evidence type="ECO:0000256" key="3">
    <source>
        <dbReference type="ARBA" id="ARBA00022691"/>
    </source>
</evidence>
<comment type="similarity">
    <text evidence="4">Belongs to the class I-like SAM-binding methyltransferase superfamily. Cation-dependent O-methyltransferase family.</text>
</comment>
<comment type="function">
    <text evidence="4">Catalyzes the methylation of 5-hydroxyuridine (ho5U) to form 5-methoxyuridine (mo5U) at position 34 in tRNAs.</text>
</comment>
<comment type="caution">
    <text evidence="5">The sequence shown here is derived from an EMBL/GenBank/DDBJ whole genome shotgun (WGS) entry which is preliminary data.</text>
</comment>
<dbReference type="EC" id="2.1.1.-" evidence="4"/>
<feature type="binding site" evidence="4">
    <location>
        <position position="65"/>
    </location>
    <ligand>
        <name>S-adenosyl-L-methionine</name>
        <dbReference type="ChEBI" id="CHEBI:59789"/>
    </ligand>
</feature>
<evidence type="ECO:0000256" key="2">
    <source>
        <dbReference type="ARBA" id="ARBA00022679"/>
    </source>
</evidence>
<keyword evidence="2 4" id="KW-0808">Transferase</keyword>
<keyword evidence="3 4" id="KW-0949">S-adenosyl-L-methionine</keyword>
<dbReference type="Pfam" id="PF01596">
    <property type="entry name" value="Methyltransf_3"/>
    <property type="match status" value="1"/>
</dbReference>
<dbReference type="EMBL" id="JBHTKJ010000021">
    <property type="protein sequence ID" value="MFD1038568.1"/>
    <property type="molecule type" value="Genomic_DNA"/>
</dbReference>
<feature type="binding site" evidence="4">
    <location>
        <position position="156"/>
    </location>
    <ligand>
        <name>Mg(2+)</name>
        <dbReference type="ChEBI" id="CHEBI:18420"/>
    </ligand>
</feature>
<dbReference type="GO" id="GO:0032259">
    <property type="term" value="P:methylation"/>
    <property type="evidence" value="ECO:0007669"/>
    <property type="project" value="UniProtKB-KW"/>
</dbReference>
<feature type="binding site" evidence="4">
    <location>
        <position position="35"/>
    </location>
    <ligand>
        <name>S-adenosyl-L-methionine</name>
        <dbReference type="ChEBI" id="CHEBI:59789"/>
    </ligand>
</feature>
<keyword evidence="6" id="KW-1185">Reference proteome</keyword>
<feature type="binding site" evidence="4">
    <location>
        <position position="82"/>
    </location>
    <ligand>
        <name>S-adenosyl-L-methionine</name>
        <dbReference type="ChEBI" id="CHEBI:59789"/>
    </ligand>
</feature>
<dbReference type="GO" id="GO:0008168">
    <property type="term" value="F:methyltransferase activity"/>
    <property type="evidence" value="ECO:0007669"/>
    <property type="project" value="UniProtKB-KW"/>
</dbReference>
<dbReference type="InterPro" id="IPR029063">
    <property type="entry name" value="SAM-dependent_MTases_sf"/>
</dbReference>
<dbReference type="InterPro" id="IPR050362">
    <property type="entry name" value="Cation-dep_OMT"/>
</dbReference>
<feature type="binding site" evidence="4">
    <location>
        <begin position="110"/>
        <end position="111"/>
    </location>
    <ligand>
        <name>S-adenosyl-L-methionine</name>
        <dbReference type="ChEBI" id="CHEBI:59789"/>
    </ligand>
</feature>
<dbReference type="CDD" id="cd02440">
    <property type="entry name" value="AdoMet_MTases"/>
    <property type="match status" value="1"/>
</dbReference>
<evidence type="ECO:0000256" key="4">
    <source>
        <dbReference type="HAMAP-Rule" id="MF_02217"/>
    </source>
</evidence>
<dbReference type="SUPFAM" id="SSF53335">
    <property type="entry name" value="S-adenosyl-L-methionine-dependent methyltransferases"/>
    <property type="match status" value="1"/>
</dbReference>
<keyword evidence="4" id="KW-0819">tRNA processing</keyword>
<feature type="binding site" evidence="4">
    <location>
        <position position="130"/>
    </location>
    <ligand>
        <name>Mg(2+)</name>
        <dbReference type="ChEBI" id="CHEBI:18420"/>
    </ligand>
</feature>
<accession>A0ABW3LKH1</accession>
<name>A0ABW3LKH1_9BACI</name>
<feature type="binding site" evidence="4">
    <location>
        <position position="157"/>
    </location>
    <ligand>
        <name>Mg(2+)</name>
        <dbReference type="ChEBI" id="CHEBI:18420"/>
    </ligand>
</feature>
<organism evidence="5 6">
    <name type="scientific">Virgibacillus byunsanensis</name>
    <dbReference type="NCBI Taxonomy" id="570945"/>
    <lineage>
        <taxon>Bacteria</taxon>
        <taxon>Bacillati</taxon>
        <taxon>Bacillota</taxon>
        <taxon>Bacilli</taxon>
        <taxon>Bacillales</taxon>
        <taxon>Bacillaceae</taxon>
        <taxon>Virgibacillus</taxon>
    </lineage>
</organism>
<keyword evidence="1 4" id="KW-0489">Methyltransferase</keyword>
<proteinExistence type="inferred from homology"/>
<dbReference type="RefSeq" id="WP_390361664.1">
    <property type="nucleotide sequence ID" value="NZ_JBHTKJ010000021.1"/>
</dbReference>
<gene>
    <name evidence="4" type="primary">trmR</name>
    <name evidence="5" type="ORF">ACFQ3N_09200</name>
</gene>
<dbReference type="Gene3D" id="3.40.50.150">
    <property type="entry name" value="Vaccinia Virus protein VP39"/>
    <property type="match status" value="1"/>
</dbReference>
<keyword evidence="4" id="KW-0460">Magnesium</keyword>
<dbReference type="HAMAP" id="MF_02217">
    <property type="entry name" value="TrmR_methyltr"/>
    <property type="match status" value="1"/>
</dbReference>
<protein>
    <recommendedName>
        <fullName evidence="4">tRNA 5-hydroxyuridine methyltransferase</fullName>
        <ecNumber evidence="4">2.1.1.-</ecNumber>
    </recommendedName>
    <alternativeName>
        <fullName evidence="4">ho5U methyltransferase</fullName>
    </alternativeName>
</protein>
<reference evidence="6" key="1">
    <citation type="journal article" date="2019" name="Int. J. Syst. Evol. Microbiol.">
        <title>The Global Catalogue of Microorganisms (GCM) 10K type strain sequencing project: providing services to taxonomists for standard genome sequencing and annotation.</title>
        <authorList>
            <consortium name="The Broad Institute Genomics Platform"/>
            <consortium name="The Broad Institute Genome Sequencing Center for Infectious Disease"/>
            <person name="Wu L."/>
            <person name="Ma J."/>
        </authorList>
    </citation>
    <scope>NUCLEOTIDE SEQUENCE [LARGE SCALE GENOMIC DNA]</scope>
    <source>
        <strain evidence="6">CCUG 56754</strain>
    </source>
</reference>
<dbReference type="PANTHER" id="PTHR10509:SF14">
    <property type="entry name" value="CAFFEOYL-COA O-METHYLTRANSFERASE 3-RELATED"/>
    <property type="match status" value="1"/>
</dbReference>